<dbReference type="InterPro" id="IPR050400">
    <property type="entry name" value="Bact_Cytoskel_RodZ"/>
</dbReference>
<evidence type="ECO:0000313" key="6">
    <source>
        <dbReference type="Proteomes" id="UP000195208"/>
    </source>
</evidence>
<dbReference type="EMBL" id="NEFX01000001">
    <property type="protein sequence ID" value="OTW32237.1"/>
    <property type="molecule type" value="Genomic_DNA"/>
</dbReference>
<feature type="domain" description="HTH cro/C1-type" evidence="2">
    <location>
        <begin position="8"/>
        <end position="39"/>
    </location>
</feature>
<dbReference type="AlphaFoldDB" id="A0A242VIQ9"/>
<dbReference type="EMBL" id="CP094809">
    <property type="protein sequence ID" value="UXU56381.1"/>
    <property type="molecule type" value="Genomic_DNA"/>
</dbReference>
<accession>A0A242VIQ9</accession>
<evidence type="ECO:0000256" key="1">
    <source>
        <dbReference type="SAM" id="Phobius"/>
    </source>
</evidence>
<dbReference type="EMBL" id="WMFL01000082">
    <property type="protein sequence ID" value="NJI03137.1"/>
    <property type="molecule type" value="Genomic_DNA"/>
</dbReference>
<dbReference type="PANTHER" id="PTHR34475">
    <property type="match status" value="1"/>
</dbReference>
<keyword evidence="1" id="KW-1133">Transmembrane helix</keyword>
<dbReference type="InterPro" id="IPR001387">
    <property type="entry name" value="Cro/C1-type_HTH"/>
</dbReference>
<dbReference type="Proteomes" id="UP001065705">
    <property type="component" value="Chromosome"/>
</dbReference>
<evidence type="ECO:0000313" key="5">
    <source>
        <dbReference type="EMBL" id="UXU56381.1"/>
    </source>
</evidence>
<dbReference type="SMART" id="SM00530">
    <property type="entry name" value="HTH_XRE"/>
    <property type="match status" value="1"/>
</dbReference>
<evidence type="ECO:0000313" key="7">
    <source>
        <dbReference type="Proteomes" id="UP000646308"/>
    </source>
</evidence>
<dbReference type="RefSeq" id="WP_060550928.1">
    <property type="nucleotide sequence ID" value="NZ_CP009623.1"/>
</dbReference>
<reference evidence="3" key="2">
    <citation type="submission" date="2019-11" db="EMBL/GenBank/DDBJ databases">
        <title>Whole genome comparisons of Staphylococcus agnetis isolates from cattle and chickens.</title>
        <authorList>
            <person name="Rhoads D."/>
            <person name="Shwani A."/>
            <person name="Adkins P."/>
            <person name="Calcutt M."/>
            <person name="Middleton J."/>
        </authorList>
    </citation>
    <scope>NUCLEOTIDE SEQUENCE</scope>
    <source>
        <strain evidence="3">1387</strain>
    </source>
</reference>
<keyword evidence="1" id="KW-0472">Membrane</keyword>
<dbReference type="PANTHER" id="PTHR34475:SF1">
    <property type="entry name" value="CYTOSKELETON PROTEIN RODZ"/>
    <property type="match status" value="1"/>
</dbReference>
<reference evidence="4 6" key="1">
    <citation type="submission" date="2017-04" db="EMBL/GenBank/DDBJ databases">
        <title>Staphylococcus agnetis, a potential pathogen in the broiler production.</title>
        <authorList>
            <person name="Poulsen L."/>
        </authorList>
    </citation>
    <scope>NUCLEOTIDE SEQUENCE [LARGE SCALE GENOMIC DNA]</scope>
    <source>
        <strain evidence="4 6">723_310714_2_2_spleen</strain>
    </source>
</reference>
<evidence type="ECO:0000313" key="4">
    <source>
        <dbReference type="EMBL" id="OTW32237.1"/>
    </source>
</evidence>
<dbReference type="GO" id="GO:0003677">
    <property type="term" value="F:DNA binding"/>
    <property type="evidence" value="ECO:0007669"/>
    <property type="project" value="InterPro"/>
</dbReference>
<dbReference type="CDD" id="cd00093">
    <property type="entry name" value="HTH_XRE"/>
    <property type="match status" value="1"/>
</dbReference>
<dbReference type="InterPro" id="IPR010982">
    <property type="entry name" value="Lambda_DNA-bd_dom_sf"/>
</dbReference>
<dbReference type="Pfam" id="PF13413">
    <property type="entry name" value="HTH_25"/>
    <property type="match status" value="1"/>
</dbReference>
<dbReference type="GeneID" id="57691424"/>
<organism evidence="3 7">
    <name type="scientific">Staphylococcus agnetis</name>
    <dbReference type="NCBI Taxonomy" id="985762"/>
    <lineage>
        <taxon>Bacteria</taxon>
        <taxon>Bacillati</taxon>
        <taxon>Bacillota</taxon>
        <taxon>Bacilli</taxon>
        <taxon>Bacillales</taxon>
        <taxon>Staphylococcaceae</taxon>
        <taxon>Staphylococcus</taxon>
    </lineage>
</organism>
<evidence type="ECO:0000259" key="2">
    <source>
        <dbReference type="PROSITE" id="PS50943"/>
    </source>
</evidence>
<name>A0A242VIQ9_9STAP</name>
<dbReference type="OrthoDB" id="9797543at2"/>
<dbReference type="PROSITE" id="PS50943">
    <property type="entry name" value="HTH_CROC1"/>
    <property type="match status" value="1"/>
</dbReference>
<dbReference type="Gene3D" id="1.10.260.40">
    <property type="entry name" value="lambda repressor-like DNA-binding domains"/>
    <property type="match status" value="1"/>
</dbReference>
<evidence type="ECO:0000313" key="3">
    <source>
        <dbReference type="EMBL" id="NJI03137.1"/>
    </source>
</evidence>
<gene>
    <name evidence="4" type="ORF">B9M88_00745</name>
    <name evidence="3" type="ORF">GLV84_09885</name>
    <name evidence="5" type="ORF">MUA95_07325</name>
</gene>
<dbReference type="Proteomes" id="UP000646308">
    <property type="component" value="Unassembled WGS sequence"/>
</dbReference>
<protein>
    <submittedName>
        <fullName evidence="5">Helix-turn-helix domain-containing protein</fullName>
    </submittedName>
    <submittedName>
        <fullName evidence="3">Transcriptional regulator</fullName>
    </submittedName>
</protein>
<feature type="transmembrane region" description="Helical" evidence="1">
    <location>
        <begin position="108"/>
        <end position="127"/>
    </location>
</feature>
<dbReference type="Proteomes" id="UP000195208">
    <property type="component" value="Unassembled WGS sequence"/>
</dbReference>
<reference evidence="5" key="3">
    <citation type="submission" date="2022-03" db="EMBL/GenBank/DDBJ databases">
        <title>Comparative Genomics of East African Camel-Associated Staphylococcaceae spp.: Diversity and Inheritance of Traits Involved in Host-Pathogen Interactions.</title>
        <authorList>
            <person name="Akarsu H."/>
            <person name="Liljander A."/>
            <person name="Younan M."/>
            <person name="Brodard I."/>
            <person name="Glucks I."/>
            <person name="Labroussaa F."/>
            <person name="Overesch G."/>
            <person name="Kuhnert P."/>
            <person name="Perreten V."/>
            <person name="Drexler J.F."/>
            <person name="Corman V.M."/>
            <person name="Falquet L."/>
            <person name="Jores J."/>
        </authorList>
    </citation>
    <scope>NUCLEOTIDE SEQUENCE</scope>
    <source>
        <strain evidence="5">IVB6197</strain>
    </source>
</reference>
<dbReference type="KEGG" id="sagq:EP23_02450"/>
<dbReference type="SUPFAM" id="SSF47413">
    <property type="entry name" value="lambda repressor-like DNA-binding domains"/>
    <property type="match status" value="1"/>
</dbReference>
<keyword evidence="6" id="KW-1185">Reference proteome</keyword>
<proteinExistence type="predicted"/>
<sequence length="131" mass="15371">MKQIGEVLQGRRERMGLTLAELEKRTHIKRQTLIHIEKNDFESLQYPKYAKGFIQKYAQAVNMDGHLLISEHEDELPASHYRAKETLVQLREHPEQFQLKSMTHESKWLITFIGAIVFLTGVLWVLLTLML</sequence>
<keyword evidence="1" id="KW-0812">Transmembrane</keyword>